<name>A0A8H5LN57_9AGAR</name>
<keyword evidence="3" id="KW-1185">Reference proteome</keyword>
<feature type="compositionally biased region" description="Polar residues" evidence="1">
    <location>
        <begin position="269"/>
        <end position="280"/>
    </location>
</feature>
<feature type="region of interest" description="Disordered" evidence="1">
    <location>
        <begin position="269"/>
        <end position="294"/>
    </location>
</feature>
<dbReference type="Proteomes" id="UP000559027">
    <property type="component" value="Unassembled WGS sequence"/>
</dbReference>
<comment type="caution">
    <text evidence="2">The sequence shown here is derived from an EMBL/GenBank/DDBJ whole genome shotgun (WGS) entry which is preliminary data.</text>
</comment>
<dbReference type="Gene3D" id="3.30.710.10">
    <property type="entry name" value="Potassium Channel Kv1.1, Chain A"/>
    <property type="match status" value="1"/>
</dbReference>
<evidence type="ECO:0000313" key="3">
    <source>
        <dbReference type="Proteomes" id="UP000559027"/>
    </source>
</evidence>
<dbReference type="EMBL" id="JAACJO010000001">
    <property type="protein sequence ID" value="KAF5363352.1"/>
    <property type="molecule type" value="Genomic_DNA"/>
</dbReference>
<proteinExistence type="predicted"/>
<sequence>MGDRVLTKVRQDNWSSSPPQVLSYFSLSGRDSPNQDIPYSSCNCGFGWAFKVIRTTRPWHLGDQFFLYYRSNLCTSMQLSAAQIQVKVTFPDHEDDTRYDKEFIHDDIPMGSDRRLGSLYTGPPRYKGRIFFEIALTFRVSDNLAFPITSPPATATSPQAEGPTKKALRHSLDDPCFVDVKFYLFSARSQGRPARPKAVYAKSMLLNERSEYLKNLLCPETEFATGTPCNLRTDVSEEITKLDVDSYDYDSDSDLEDEDEDFSDTLTASTKGEAATSATHSGEEAPAADGPRSLQDGKAYAINGTAYKTWKAFIFYTYTNDIKFNALKSQRTDATSESLGADFISCSPKSMYRFADYADLPVLKSLAKETIRKNLSKSNIITELFSPFTQKYQEIIELEVNYLVENLTHQVRCDFNEVLQMVVLGVKPHCFRVLAFAVARMLGDSTKKAWSMLDEGGDRFNRTVVVEDSSKNPEGQN</sequence>
<dbReference type="InterPro" id="IPR011333">
    <property type="entry name" value="SKP1/BTB/POZ_sf"/>
</dbReference>
<evidence type="ECO:0000256" key="1">
    <source>
        <dbReference type="SAM" id="MobiDB-lite"/>
    </source>
</evidence>
<accession>A0A8H5LN57</accession>
<protein>
    <submittedName>
        <fullName evidence="2">Uncharacterized protein</fullName>
    </submittedName>
</protein>
<evidence type="ECO:0000313" key="2">
    <source>
        <dbReference type="EMBL" id="KAF5363352.1"/>
    </source>
</evidence>
<organism evidence="2 3">
    <name type="scientific">Leucocoprinus leucothites</name>
    <dbReference type="NCBI Taxonomy" id="201217"/>
    <lineage>
        <taxon>Eukaryota</taxon>
        <taxon>Fungi</taxon>
        <taxon>Dikarya</taxon>
        <taxon>Basidiomycota</taxon>
        <taxon>Agaricomycotina</taxon>
        <taxon>Agaricomycetes</taxon>
        <taxon>Agaricomycetidae</taxon>
        <taxon>Agaricales</taxon>
        <taxon>Agaricineae</taxon>
        <taxon>Agaricaceae</taxon>
        <taxon>Leucocoprinus</taxon>
    </lineage>
</organism>
<gene>
    <name evidence="2" type="ORF">D9756_000264</name>
</gene>
<reference evidence="2 3" key="1">
    <citation type="journal article" date="2020" name="ISME J.">
        <title>Uncovering the hidden diversity of litter-decomposition mechanisms in mushroom-forming fungi.</title>
        <authorList>
            <person name="Floudas D."/>
            <person name="Bentzer J."/>
            <person name="Ahren D."/>
            <person name="Johansson T."/>
            <person name="Persson P."/>
            <person name="Tunlid A."/>
        </authorList>
    </citation>
    <scope>NUCLEOTIDE SEQUENCE [LARGE SCALE GENOMIC DNA]</scope>
    <source>
        <strain evidence="2 3">CBS 146.42</strain>
    </source>
</reference>
<dbReference type="OrthoDB" id="6359816at2759"/>
<dbReference type="AlphaFoldDB" id="A0A8H5LN57"/>